<evidence type="ECO:0000313" key="2">
    <source>
        <dbReference type="Proteomes" id="UP000053593"/>
    </source>
</evidence>
<dbReference type="AlphaFoldDB" id="A0A0D0ASJ8"/>
<organism evidence="1 2">
    <name type="scientific">Collybiopsis luxurians FD-317 M1</name>
    <dbReference type="NCBI Taxonomy" id="944289"/>
    <lineage>
        <taxon>Eukaryota</taxon>
        <taxon>Fungi</taxon>
        <taxon>Dikarya</taxon>
        <taxon>Basidiomycota</taxon>
        <taxon>Agaricomycotina</taxon>
        <taxon>Agaricomycetes</taxon>
        <taxon>Agaricomycetidae</taxon>
        <taxon>Agaricales</taxon>
        <taxon>Marasmiineae</taxon>
        <taxon>Omphalotaceae</taxon>
        <taxon>Collybiopsis</taxon>
        <taxon>Collybiopsis luxurians</taxon>
    </lineage>
</organism>
<accession>A0A0D0ASJ8</accession>
<sequence>MNGIVLKNLAASSLTLCAQGLLFRPLDTTIPPLPHPHGLRPSRLAFSCSQFERCRMQDVDCRSSMLATSALALSDEMRFPKEKTAIWHISMVHNSPYSCSSSSVIVSDLFDQPKGMRREGAIDVEDVKAKKEAEDSKKAGSEAYKNREFDEAAKCFQKAWEVYPMIFNHSEASPSVLSFSSAFSHEFLAVFFERKLQLDDTLCQSLRLSGLLIPKQGRSSVRYQKSPTEHRTPDVLNKPREAEKIKVEAHRMASIDSEKSVATRGEGYIFKA</sequence>
<feature type="non-terminal residue" evidence="1">
    <location>
        <position position="272"/>
    </location>
</feature>
<gene>
    <name evidence="1" type="ORF">GYMLUDRAFT_265081</name>
</gene>
<evidence type="ECO:0000313" key="1">
    <source>
        <dbReference type="EMBL" id="KIK53390.1"/>
    </source>
</evidence>
<proteinExistence type="predicted"/>
<dbReference type="EMBL" id="KN834830">
    <property type="protein sequence ID" value="KIK53390.1"/>
    <property type="molecule type" value="Genomic_DNA"/>
</dbReference>
<reference evidence="1 2" key="1">
    <citation type="submission" date="2014-04" db="EMBL/GenBank/DDBJ databases">
        <title>Evolutionary Origins and Diversification of the Mycorrhizal Mutualists.</title>
        <authorList>
            <consortium name="DOE Joint Genome Institute"/>
            <consortium name="Mycorrhizal Genomics Consortium"/>
            <person name="Kohler A."/>
            <person name="Kuo A."/>
            <person name="Nagy L.G."/>
            <person name="Floudas D."/>
            <person name="Copeland A."/>
            <person name="Barry K.W."/>
            <person name="Cichocki N."/>
            <person name="Veneault-Fourrey C."/>
            <person name="LaButti K."/>
            <person name="Lindquist E.A."/>
            <person name="Lipzen A."/>
            <person name="Lundell T."/>
            <person name="Morin E."/>
            <person name="Murat C."/>
            <person name="Riley R."/>
            <person name="Ohm R."/>
            <person name="Sun H."/>
            <person name="Tunlid A."/>
            <person name="Henrissat B."/>
            <person name="Grigoriev I.V."/>
            <person name="Hibbett D.S."/>
            <person name="Martin F."/>
        </authorList>
    </citation>
    <scope>NUCLEOTIDE SEQUENCE [LARGE SCALE GENOMIC DNA]</scope>
    <source>
        <strain evidence="1 2">FD-317 M1</strain>
    </source>
</reference>
<dbReference type="Proteomes" id="UP000053593">
    <property type="component" value="Unassembled WGS sequence"/>
</dbReference>
<dbReference type="Gene3D" id="1.25.40.10">
    <property type="entry name" value="Tetratricopeptide repeat domain"/>
    <property type="match status" value="1"/>
</dbReference>
<dbReference type="OrthoDB" id="2423701at2759"/>
<dbReference type="InterPro" id="IPR011990">
    <property type="entry name" value="TPR-like_helical_dom_sf"/>
</dbReference>
<protein>
    <submittedName>
        <fullName evidence="1">Uncharacterized protein</fullName>
    </submittedName>
</protein>
<dbReference type="SUPFAM" id="SSF48452">
    <property type="entry name" value="TPR-like"/>
    <property type="match status" value="1"/>
</dbReference>
<dbReference type="HOGENOM" id="CLU_1025081_0_0_1"/>
<name>A0A0D0ASJ8_9AGAR</name>
<keyword evidence="2" id="KW-1185">Reference proteome</keyword>